<evidence type="ECO:0000256" key="3">
    <source>
        <dbReference type="ARBA" id="ARBA00023125"/>
    </source>
</evidence>
<dbReference type="PANTHER" id="PTHR30346:SF17">
    <property type="entry name" value="LYSR FAMILY TRANSCRIPTIONAL REGULATOR"/>
    <property type="match status" value="1"/>
</dbReference>
<dbReference type="RefSeq" id="WP_075358428.1">
    <property type="nucleotide sequence ID" value="NZ_MSRG01000026.1"/>
</dbReference>
<comment type="caution">
    <text evidence="6">The sequence shown here is derived from an EMBL/GenBank/DDBJ whole genome shotgun (WGS) entry which is preliminary data.</text>
</comment>
<evidence type="ECO:0000256" key="2">
    <source>
        <dbReference type="ARBA" id="ARBA00023015"/>
    </source>
</evidence>
<dbReference type="GO" id="GO:0003700">
    <property type="term" value="F:DNA-binding transcription factor activity"/>
    <property type="evidence" value="ECO:0007669"/>
    <property type="project" value="InterPro"/>
</dbReference>
<organism evidence="6 7">
    <name type="scientific">Caballeronia sordidicola</name>
    <name type="common">Burkholderia sordidicola</name>
    <dbReference type="NCBI Taxonomy" id="196367"/>
    <lineage>
        <taxon>Bacteria</taxon>
        <taxon>Pseudomonadati</taxon>
        <taxon>Pseudomonadota</taxon>
        <taxon>Betaproteobacteria</taxon>
        <taxon>Burkholderiales</taxon>
        <taxon>Burkholderiaceae</taxon>
        <taxon>Caballeronia</taxon>
    </lineage>
</organism>
<dbReference type="SUPFAM" id="SSF53850">
    <property type="entry name" value="Periplasmic binding protein-like II"/>
    <property type="match status" value="1"/>
</dbReference>
<reference evidence="6 7" key="1">
    <citation type="submission" date="2017-03" db="EMBL/GenBank/DDBJ databases">
        <title>Genome analysis of strain PAMC 26577.</title>
        <authorList>
            <person name="Oh H.-M."/>
            <person name="Yang J.-A."/>
        </authorList>
    </citation>
    <scope>NUCLEOTIDE SEQUENCE [LARGE SCALE GENOMIC DNA]</scope>
    <source>
        <strain evidence="6 7">PAMC 26577</strain>
    </source>
</reference>
<evidence type="ECO:0000313" key="7">
    <source>
        <dbReference type="Proteomes" id="UP000195221"/>
    </source>
</evidence>
<dbReference type="InterPro" id="IPR000847">
    <property type="entry name" value="LysR_HTH_N"/>
</dbReference>
<dbReference type="AlphaFoldDB" id="A0A242M3A8"/>
<dbReference type="CDD" id="cd08414">
    <property type="entry name" value="PBP2_LTTR_aromatics_like"/>
    <property type="match status" value="1"/>
</dbReference>
<dbReference type="Gene3D" id="1.10.10.10">
    <property type="entry name" value="Winged helix-like DNA-binding domain superfamily/Winged helix DNA-binding domain"/>
    <property type="match status" value="1"/>
</dbReference>
<protein>
    <submittedName>
        <fullName evidence="6">LysR family transcriptional regulator</fullName>
    </submittedName>
</protein>
<evidence type="ECO:0000256" key="1">
    <source>
        <dbReference type="ARBA" id="ARBA00009437"/>
    </source>
</evidence>
<dbReference type="Pfam" id="PF00126">
    <property type="entry name" value="HTH_1"/>
    <property type="match status" value="1"/>
</dbReference>
<dbReference type="GO" id="GO:0032993">
    <property type="term" value="C:protein-DNA complex"/>
    <property type="evidence" value="ECO:0007669"/>
    <property type="project" value="TreeGrafter"/>
</dbReference>
<feature type="domain" description="HTH lysR-type" evidence="5">
    <location>
        <begin position="1"/>
        <end position="58"/>
    </location>
</feature>
<keyword evidence="3" id="KW-0238">DNA-binding</keyword>
<dbReference type="Proteomes" id="UP000195221">
    <property type="component" value="Unassembled WGS sequence"/>
</dbReference>
<comment type="similarity">
    <text evidence="1">Belongs to the LysR transcriptional regulatory family.</text>
</comment>
<accession>A0A242M3A8</accession>
<dbReference type="PANTHER" id="PTHR30346">
    <property type="entry name" value="TRANSCRIPTIONAL DUAL REGULATOR HCAR-RELATED"/>
    <property type="match status" value="1"/>
</dbReference>
<gene>
    <name evidence="6" type="ORF">PAMC26577_40325</name>
</gene>
<dbReference type="InterPro" id="IPR036390">
    <property type="entry name" value="WH_DNA-bd_sf"/>
</dbReference>
<keyword evidence="4" id="KW-0804">Transcription</keyword>
<keyword evidence="2" id="KW-0805">Transcription regulation</keyword>
<dbReference type="Gene3D" id="3.40.190.10">
    <property type="entry name" value="Periplasmic binding protein-like II"/>
    <property type="match status" value="2"/>
</dbReference>
<dbReference type="InterPro" id="IPR005119">
    <property type="entry name" value="LysR_subst-bd"/>
</dbReference>
<evidence type="ECO:0000313" key="6">
    <source>
        <dbReference type="EMBL" id="OTP65488.1"/>
    </source>
</evidence>
<dbReference type="PRINTS" id="PR00039">
    <property type="entry name" value="HTHLYSR"/>
</dbReference>
<dbReference type="PROSITE" id="PS50931">
    <property type="entry name" value="HTH_LYSR"/>
    <property type="match status" value="1"/>
</dbReference>
<dbReference type="Pfam" id="PF03466">
    <property type="entry name" value="LysR_substrate"/>
    <property type="match status" value="1"/>
</dbReference>
<name>A0A242M3A8_CABSO</name>
<dbReference type="FunFam" id="1.10.10.10:FF:000001">
    <property type="entry name" value="LysR family transcriptional regulator"/>
    <property type="match status" value="1"/>
</dbReference>
<dbReference type="GO" id="GO:0003677">
    <property type="term" value="F:DNA binding"/>
    <property type="evidence" value="ECO:0007669"/>
    <property type="project" value="UniProtKB-KW"/>
</dbReference>
<dbReference type="InterPro" id="IPR036388">
    <property type="entry name" value="WH-like_DNA-bd_sf"/>
</dbReference>
<dbReference type="SUPFAM" id="SSF46785">
    <property type="entry name" value="Winged helix' DNA-binding domain"/>
    <property type="match status" value="1"/>
</dbReference>
<sequence>MDTRNLKYFLAVADAGSVTRAADHLNIAQPALSQALTRMEKDLGVKLFSRTRRGADLTAAGLAIVEDVRMSVARIDAASHRAREIGAQRAGRLTVGFASAALFAVLPRAIAALRASVPDVDLVLREMSNAEQTSALEKGEIDIGLLHTPAPVAGKMHEKLIAREQLIAVLPENFPLGANGAVSLSELAPHGLVWFPHGQLPGVRAGILSAFRQAGCAVEIVQDANRSLTVLACVAAGCGVSLLPRSVRALQFSGVRLCEISDGAALPPFELSAVWPARARTTLADRFAGLIEAYPGEKKRSVRSHG</sequence>
<evidence type="ECO:0000256" key="4">
    <source>
        <dbReference type="ARBA" id="ARBA00023163"/>
    </source>
</evidence>
<evidence type="ECO:0000259" key="5">
    <source>
        <dbReference type="PROSITE" id="PS50931"/>
    </source>
</evidence>
<dbReference type="EMBL" id="NBTZ01000181">
    <property type="protein sequence ID" value="OTP65488.1"/>
    <property type="molecule type" value="Genomic_DNA"/>
</dbReference>
<proteinExistence type="inferred from homology"/>